<evidence type="ECO:0000256" key="3">
    <source>
        <dbReference type="ARBA" id="ARBA00022443"/>
    </source>
</evidence>
<accession>H2YK57</accession>
<reference evidence="9" key="1">
    <citation type="submission" date="2003-08" db="EMBL/GenBank/DDBJ databases">
        <authorList>
            <person name="Birren B."/>
            <person name="Nusbaum C."/>
            <person name="Abebe A."/>
            <person name="Abouelleil A."/>
            <person name="Adekoya E."/>
            <person name="Ait-zahra M."/>
            <person name="Allen N."/>
            <person name="Allen T."/>
            <person name="An P."/>
            <person name="Anderson M."/>
            <person name="Anderson S."/>
            <person name="Arachchi H."/>
            <person name="Armbruster J."/>
            <person name="Bachantsang P."/>
            <person name="Baldwin J."/>
            <person name="Barry A."/>
            <person name="Bayul T."/>
            <person name="Blitshsteyn B."/>
            <person name="Bloom T."/>
            <person name="Blye J."/>
            <person name="Boguslavskiy L."/>
            <person name="Borowsky M."/>
            <person name="Boukhgalter B."/>
            <person name="Brunache A."/>
            <person name="Butler J."/>
            <person name="Calixte N."/>
            <person name="Calvo S."/>
            <person name="Camarata J."/>
            <person name="Campo K."/>
            <person name="Chang J."/>
            <person name="Cheshatsang Y."/>
            <person name="Citroen M."/>
            <person name="Collymore A."/>
            <person name="Considine T."/>
            <person name="Cook A."/>
            <person name="Cooke P."/>
            <person name="Corum B."/>
            <person name="Cuomo C."/>
            <person name="David R."/>
            <person name="Dawoe T."/>
            <person name="Degray S."/>
            <person name="Dodge S."/>
            <person name="Dooley K."/>
            <person name="Dorje P."/>
            <person name="Dorjee K."/>
            <person name="Dorris L."/>
            <person name="Duffey N."/>
            <person name="Dupes A."/>
            <person name="Elkins T."/>
            <person name="Engels R."/>
            <person name="Erickson J."/>
            <person name="Farina A."/>
            <person name="Faro S."/>
            <person name="Ferreira P."/>
            <person name="Fischer H."/>
            <person name="Fitzgerald M."/>
            <person name="Foley K."/>
            <person name="Gage D."/>
            <person name="Galagan J."/>
            <person name="Gearin G."/>
            <person name="Gnerre S."/>
            <person name="Gnirke A."/>
            <person name="Goyette A."/>
            <person name="Graham J."/>
            <person name="Grandbois E."/>
            <person name="Gyaltsen K."/>
            <person name="Hafez N."/>
            <person name="Hagopian D."/>
            <person name="Hagos B."/>
            <person name="Hall J."/>
            <person name="Hatcher B."/>
            <person name="Heller A."/>
            <person name="Higgins H."/>
            <person name="Honan T."/>
            <person name="Horn A."/>
            <person name="Houde N."/>
            <person name="Hughes L."/>
            <person name="Hulme W."/>
            <person name="Husby E."/>
            <person name="Iliev I."/>
            <person name="Jaffe D."/>
            <person name="Jones C."/>
            <person name="Kamal M."/>
            <person name="Kamat A."/>
            <person name="Kamvysselis M."/>
            <person name="Karlsson E."/>
            <person name="Kells C."/>
            <person name="Kieu A."/>
            <person name="Kisner P."/>
            <person name="Kodira C."/>
            <person name="Kulbokas E."/>
            <person name="Labutti K."/>
            <person name="Lama D."/>
            <person name="Landers T."/>
            <person name="Leger J."/>
            <person name="Levine S."/>
            <person name="Lewis D."/>
            <person name="Lewis T."/>
            <person name="Lindblad-toh K."/>
            <person name="Liu X."/>
            <person name="Lokyitsang T."/>
            <person name="Lokyitsang Y."/>
            <person name="Lucien O."/>
            <person name="Lui A."/>
            <person name="Ma L.J."/>
            <person name="Mabbitt R."/>
            <person name="Macdonald J."/>
            <person name="Maclean C."/>
            <person name="Major J."/>
            <person name="Manning J."/>
            <person name="Marabella R."/>
            <person name="Maru K."/>
            <person name="Matthews C."/>
            <person name="Mauceli E."/>
            <person name="Mccarthy M."/>
            <person name="Mcdonough S."/>
            <person name="Mcghee T."/>
            <person name="Meldrim J."/>
            <person name="Meneus L."/>
            <person name="Mesirov J."/>
            <person name="Mihalev A."/>
            <person name="Mihova T."/>
            <person name="Mikkelsen T."/>
            <person name="Mlenga V."/>
            <person name="Moru K."/>
            <person name="Mozes J."/>
            <person name="Mulrain L."/>
            <person name="Munson G."/>
            <person name="Naylor J."/>
            <person name="Newes C."/>
            <person name="Nguyen C."/>
            <person name="Nguyen N."/>
            <person name="Nguyen T."/>
            <person name="Nicol R."/>
            <person name="Nielsen C."/>
            <person name="Nizzari M."/>
            <person name="Norbu C."/>
            <person name="Norbu N."/>
            <person name="O'donnell P."/>
            <person name="Okoawo O."/>
            <person name="O'leary S."/>
            <person name="Omotosho B."/>
            <person name="O'neill K."/>
            <person name="Osman S."/>
            <person name="Parker S."/>
            <person name="Perrin D."/>
            <person name="Phunkhang P."/>
            <person name="Piqani B."/>
            <person name="Purcell S."/>
            <person name="Rachupka T."/>
            <person name="Ramasamy U."/>
            <person name="Rameau R."/>
            <person name="Ray V."/>
            <person name="Raymond C."/>
            <person name="Retta R."/>
            <person name="Richardson S."/>
            <person name="Rise C."/>
            <person name="Rodriguez J."/>
            <person name="Rogers J."/>
            <person name="Rogov P."/>
            <person name="Rutman M."/>
            <person name="Schupbach R."/>
            <person name="Seaman C."/>
            <person name="Settipalli S."/>
            <person name="Sharpe T."/>
            <person name="Sheridan J."/>
            <person name="Sherpa N."/>
            <person name="Shi J."/>
            <person name="Smirnov S."/>
            <person name="Smith C."/>
            <person name="Sougnez C."/>
            <person name="Spencer B."/>
            <person name="Stalker J."/>
            <person name="Stange-thomann N."/>
            <person name="Stavropoulos S."/>
            <person name="Stetson K."/>
            <person name="Stone C."/>
            <person name="Stone S."/>
            <person name="Stubbs M."/>
            <person name="Talamas J."/>
            <person name="Tchuinga P."/>
            <person name="Tenzing P."/>
            <person name="Tesfaye S."/>
            <person name="Theodore J."/>
            <person name="Thoulutsang Y."/>
            <person name="Topham K."/>
            <person name="Towey S."/>
            <person name="Tsamla T."/>
            <person name="Tsomo N."/>
            <person name="Vallee D."/>
            <person name="Vassiliev H."/>
            <person name="Venkataraman V."/>
            <person name="Vinson J."/>
            <person name="Vo A."/>
            <person name="Wade C."/>
            <person name="Wang S."/>
            <person name="Wangchuk T."/>
            <person name="Wangdi T."/>
            <person name="Whittaker C."/>
            <person name="Wilkinson J."/>
            <person name="Wu Y."/>
            <person name="Wyman D."/>
            <person name="Yadav S."/>
            <person name="Yang S."/>
            <person name="Yang X."/>
            <person name="Yeager S."/>
            <person name="Yee E."/>
            <person name="Young G."/>
            <person name="Zainoun J."/>
            <person name="Zembeck L."/>
            <person name="Zimmer A."/>
            <person name="Zody M."/>
            <person name="Lander E."/>
        </authorList>
    </citation>
    <scope>NUCLEOTIDE SEQUENCE [LARGE SCALE GENOMIC DNA]</scope>
</reference>
<evidence type="ECO:0000256" key="1">
    <source>
        <dbReference type="ARBA" id="ARBA00004496"/>
    </source>
</evidence>
<dbReference type="InterPro" id="IPR047178">
    <property type="entry name" value="JIP1_scaffold"/>
</dbReference>
<dbReference type="InterPro" id="IPR001452">
    <property type="entry name" value="SH3_domain"/>
</dbReference>
<dbReference type="PROSITE" id="PS50002">
    <property type="entry name" value="SH3"/>
    <property type="match status" value="1"/>
</dbReference>
<protein>
    <recommendedName>
        <fullName evidence="10">SH3 domain-containing protein</fullName>
    </recommendedName>
</protein>
<dbReference type="PROSITE" id="PS01179">
    <property type="entry name" value="PID"/>
    <property type="match status" value="1"/>
</dbReference>
<dbReference type="HOGENOM" id="CLU_1266519_0_0_1"/>
<comment type="similarity">
    <text evidence="2">Belongs to the JIP scaffold family.</text>
</comment>
<reference evidence="8" key="3">
    <citation type="submission" date="2025-09" db="UniProtKB">
        <authorList>
            <consortium name="Ensembl"/>
        </authorList>
    </citation>
    <scope>IDENTIFICATION</scope>
</reference>
<dbReference type="Gene3D" id="2.30.30.40">
    <property type="entry name" value="SH3 Domains"/>
    <property type="match status" value="1"/>
</dbReference>
<dbReference type="eggNOG" id="KOG3775">
    <property type="taxonomic scope" value="Eukaryota"/>
</dbReference>
<dbReference type="Pfam" id="PF00640">
    <property type="entry name" value="PID"/>
    <property type="match status" value="1"/>
</dbReference>
<evidence type="ECO:0000256" key="4">
    <source>
        <dbReference type="ARBA" id="ARBA00022490"/>
    </source>
</evidence>
<keyword evidence="3 5" id="KW-0728">SH3 domain</keyword>
<dbReference type="Pfam" id="PF14604">
    <property type="entry name" value="SH3_9"/>
    <property type="match status" value="1"/>
</dbReference>
<evidence type="ECO:0000313" key="9">
    <source>
        <dbReference type="Proteomes" id="UP000007875"/>
    </source>
</evidence>
<dbReference type="STRING" id="51511.ENSCSAVP00000005709"/>
<dbReference type="InterPro" id="IPR011993">
    <property type="entry name" value="PH-like_dom_sf"/>
</dbReference>
<evidence type="ECO:0000256" key="5">
    <source>
        <dbReference type="PROSITE-ProRule" id="PRU00192"/>
    </source>
</evidence>
<dbReference type="InterPro" id="IPR006020">
    <property type="entry name" value="PTB/PI_dom"/>
</dbReference>
<sequence>MNGELKEQTHSALFKFVPRHRDEIQLEVNDPLCVENQADDFWYEGINMRSGDRGAFPAYYARSLVDESDDLSELSVRDETCDKFNLYFLGSVEVTSHKGNDVLCHAMHEIAQSRRRTLQTTPPAYVCLLVNHQGIKMMDQSLMKKHATSSSDVSFSSSSKVKEQTHFFQLRNVSFCGHHPRNDKYFAFITRHPDSASRFACHAFVSEASTRPVAESVGRAFSAFYREFLECQHPVE</sequence>
<dbReference type="AlphaFoldDB" id="H2YK57"/>
<dbReference type="GO" id="GO:0005078">
    <property type="term" value="F:MAP-kinase scaffold activity"/>
    <property type="evidence" value="ECO:0007669"/>
    <property type="project" value="TreeGrafter"/>
</dbReference>
<dbReference type="GeneTree" id="ENSGT00940000169182"/>
<keyword evidence="4" id="KW-0963">Cytoplasm</keyword>
<dbReference type="InParanoid" id="H2YK57"/>
<evidence type="ECO:0000259" key="6">
    <source>
        <dbReference type="PROSITE" id="PS01179"/>
    </source>
</evidence>
<dbReference type="Proteomes" id="UP000007875">
    <property type="component" value="Unassembled WGS sequence"/>
</dbReference>
<dbReference type="GO" id="GO:0008432">
    <property type="term" value="F:JUN kinase binding"/>
    <property type="evidence" value="ECO:0007669"/>
    <property type="project" value="TreeGrafter"/>
</dbReference>
<dbReference type="SMART" id="SM00462">
    <property type="entry name" value="PTB"/>
    <property type="match status" value="1"/>
</dbReference>
<feature type="domain" description="PID" evidence="6">
    <location>
        <begin position="83"/>
        <end position="230"/>
    </location>
</feature>
<dbReference type="FunFam" id="2.30.30.40:FF:000032">
    <property type="entry name" value="Putative C-Jun-amino-terminal kinase-interacting protein 2"/>
    <property type="match status" value="1"/>
</dbReference>
<evidence type="ECO:0000259" key="7">
    <source>
        <dbReference type="PROSITE" id="PS50002"/>
    </source>
</evidence>
<dbReference type="PANTHER" id="PTHR47437">
    <property type="entry name" value="JNK-INTERACTING PROTEIN 1-LIKE PROTEIN"/>
    <property type="match status" value="1"/>
</dbReference>
<dbReference type="PANTHER" id="PTHR47437:SF4">
    <property type="entry name" value="JNK-INTERACTING PROTEIN 1-LIKE PROTEIN"/>
    <property type="match status" value="1"/>
</dbReference>
<dbReference type="GO" id="GO:0005737">
    <property type="term" value="C:cytoplasm"/>
    <property type="evidence" value="ECO:0007669"/>
    <property type="project" value="UniProtKB-SubCell"/>
</dbReference>
<dbReference type="Gene3D" id="2.30.29.30">
    <property type="entry name" value="Pleckstrin-homology domain (PH domain)/Phosphotyrosine-binding domain (PTB)"/>
    <property type="match status" value="1"/>
</dbReference>
<evidence type="ECO:0000256" key="2">
    <source>
        <dbReference type="ARBA" id="ARBA00009866"/>
    </source>
</evidence>
<dbReference type="GO" id="GO:0007254">
    <property type="term" value="P:JNK cascade"/>
    <property type="evidence" value="ECO:0007669"/>
    <property type="project" value="TreeGrafter"/>
</dbReference>
<dbReference type="OMA" id="SYNEYMA"/>
<dbReference type="SMART" id="SM00326">
    <property type="entry name" value="SH3"/>
    <property type="match status" value="1"/>
</dbReference>
<comment type="subcellular location">
    <subcellularLocation>
        <location evidence="1">Cytoplasm</location>
    </subcellularLocation>
</comment>
<dbReference type="CDD" id="cd11801">
    <property type="entry name" value="SH3_JIP1_like"/>
    <property type="match status" value="1"/>
</dbReference>
<dbReference type="SUPFAM" id="SSF50729">
    <property type="entry name" value="PH domain-like"/>
    <property type="match status" value="1"/>
</dbReference>
<keyword evidence="9" id="KW-1185">Reference proteome</keyword>
<name>H2YK57_CIOSA</name>
<organism evidence="8 9">
    <name type="scientific">Ciona savignyi</name>
    <name type="common">Pacific transparent sea squirt</name>
    <dbReference type="NCBI Taxonomy" id="51511"/>
    <lineage>
        <taxon>Eukaryota</taxon>
        <taxon>Metazoa</taxon>
        <taxon>Chordata</taxon>
        <taxon>Tunicata</taxon>
        <taxon>Ascidiacea</taxon>
        <taxon>Phlebobranchia</taxon>
        <taxon>Cionidae</taxon>
        <taxon>Ciona</taxon>
    </lineage>
</organism>
<dbReference type="CDD" id="cd01212">
    <property type="entry name" value="PTB_JIP"/>
    <property type="match status" value="1"/>
</dbReference>
<feature type="domain" description="SH3" evidence="7">
    <location>
        <begin position="5"/>
        <end position="66"/>
    </location>
</feature>
<evidence type="ECO:0008006" key="10">
    <source>
        <dbReference type="Google" id="ProtNLM"/>
    </source>
</evidence>
<proteinExistence type="inferred from homology"/>
<dbReference type="Ensembl" id="ENSCSAVT00000005784.1">
    <property type="protein sequence ID" value="ENSCSAVP00000005709.1"/>
    <property type="gene ID" value="ENSCSAVG00000003394.1"/>
</dbReference>
<evidence type="ECO:0000313" key="8">
    <source>
        <dbReference type="Ensembl" id="ENSCSAVP00000005709.1"/>
    </source>
</evidence>
<reference evidence="8" key="2">
    <citation type="submission" date="2025-08" db="UniProtKB">
        <authorList>
            <consortium name="Ensembl"/>
        </authorList>
    </citation>
    <scope>IDENTIFICATION</scope>
</reference>
<dbReference type="GO" id="GO:0046328">
    <property type="term" value="P:regulation of JNK cascade"/>
    <property type="evidence" value="ECO:0007669"/>
    <property type="project" value="InterPro"/>
</dbReference>